<organism evidence="2">
    <name type="scientific">Oryza sativa subsp. japonica</name>
    <name type="common">Rice</name>
    <dbReference type="NCBI Taxonomy" id="39947"/>
    <lineage>
        <taxon>Eukaryota</taxon>
        <taxon>Viridiplantae</taxon>
        <taxon>Streptophyta</taxon>
        <taxon>Embryophyta</taxon>
        <taxon>Tracheophyta</taxon>
        <taxon>Spermatophyta</taxon>
        <taxon>Magnoliopsida</taxon>
        <taxon>Liliopsida</taxon>
        <taxon>Poales</taxon>
        <taxon>Poaceae</taxon>
        <taxon>BOP clade</taxon>
        <taxon>Oryzoideae</taxon>
        <taxon>Oryzeae</taxon>
        <taxon>Oryzinae</taxon>
        <taxon>Oryza</taxon>
        <taxon>Oryza sativa</taxon>
    </lineage>
</organism>
<protein>
    <submittedName>
        <fullName evidence="2">Uncharacterized protein</fullName>
    </submittedName>
</protein>
<proteinExistence type="predicted"/>
<accession>Q5ZEH1</accession>
<evidence type="ECO:0000313" key="2">
    <source>
        <dbReference type="EMBL" id="BAD52466.1"/>
    </source>
</evidence>
<feature type="region of interest" description="Disordered" evidence="1">
    <location>
        <begin position="120"/>
        <end position="166"/>
    </location>
</feature>
<evidence type="ECO:0000256" key="1">
    <source>
        <dbReference type="SAM" id="MobiDB-lite"/>
    </source>
</evidence>
<feature type="region of interest" description="Disordered" evidence="1">
    <location>
        <begin position="43"/>
        <end position="62"/>
    </location>
</feature>
<reference evidence="2" key="1">
    <citation type="journal article" date="2002" name="Nature">
        <title>The genome sequence and structure of rice chromosome 1.</title>
        <authorList>
            <person name="Sasaki T."/>
            <person name="Matsumoto T."/>
            <person name="Yamamoto K."/>
            <person name="Sakata K."/>
            <person name="Baba T."/>
            <person name="Katayose Y."/>
            <person name="Wu J."/>
            <person name="Niimura Y."/>
            <person name="Cheng Z."/>
            <person name="Nagamura Y."/>
            <person name="Antonio B.A."/>
            <person name="Kanamori H."/>
            <person name="Hosokawa S."/>
            <person name="Masukawa M."/>
            <person name="Arikawa K."/>
            <person name="Chiden Y."/>
            <person name="Hayashi M."/>
            <person name="Okamoto M."/>
            <person name="Ando T."/>
            <person name="Aoki H."/>
            <person name="Arita K."/>
            <person name="Hamada M."/>
            <person name="Harada C."/>
            <person name="Hijishita S."/>
            <person name="Honda M."/>
            <person name="Ichikawa Y."/>
            <person name="Idonuma A."/>
            <person name="Iijima M."/>
            <person name="Ikeda M."/>
            <person name="Ikeno M."/>
            <person name="Itoh S."/>
            <person name="Itoh T."/>
            <person name="Itoh Y."/>
            <person name="Itoh Y."/>
            <person name="Iwabuchi A."/>
            <person name="Kamiya K."/>
            <person name="Karasawa W."/>
            <person name="Katagiri S."/>
            <person name="Kikuta A."/>
            <person name="Kobayashi N."/>
            <person name="Kono I."/>
            <person name="Machita K."/>
            <person name="Maehara T."/>
            <person name="Mizuno H."/>
            <person name="Mizubayashi T."/>
            <person name="Mukai Y."/>
            <person name="Nagasaki H."/>
            <person name="Nakashima M."/>
            <person name="Nakama Y."/>
            <person name="Nakamichi Y."/>
            <person name="Nakamura M."/>
            <person name="Namiki N."/>
            <person name="Negishi M."/>
            <person name="Ohta I."/>
            <person name="Ono N."/>
            <person name="Saji S."/>
            <person name="Sakai K."/>
            <person name="Shibata M."/>
            <person name="Shimokawa T."/>
            <person name="Shomura A."/>
            <person name="Song J."/>
            <person name="Takazaki Y."/>
            <person name="Terasawa K."/>
            <person name="Tsuji K."/>
            <person name="Waki K."/>
            <person name="Yamagata H."/>
            <person name="Yamane H."/>
            <person name="Yoshiki S."/>
            <person name="Yoshihara R."/>
            <person name="Yukawa K."/>
            <person name="Zhong H."/>
            <person name="Iwama H."/>
            <person name="Endo T."/>
            <person name="Ito H."/>
            <person name="Hahn J.H."/>
            <person name="Kim H.I."/>
            <person name="Eun M.Y."/>
            <person name="Yano M."/>
            <person name="Jiang J."/>
            <person name="Gojobori T."/>
        </authorList>
    </citation>
    <scope>NUCLEOTIDE SEQUENCE [LARGE SCALE GENOMIC DNA]</scope>
</reference>
<gene>
    <name evidence="2" type="primary">P0504H10.16</name>
</gene>
<sequence length="209" mass="22295">MERPGSEGESTVPALGPDRDRHCDFWSGTDLCVTWQNANTQVRKKASTGPTAARPTKLHHRSTSVDMWDHCVPAPPAGKPSCAVDRATPIGSSSSHRGRLLHRRPRLSRHAGLLHRVRLSRQSGLPPSAVPLARSQPPSSPATPLASYRPPLPSATPLSAKPVSDLSSKHCCAGQMQPFATPSASRPRPPCLLHPQPRSPTVAIAAAIV</sequence>
<name>Q5ZEH1_ORYSJ</name>
<dbReference type="EMBL" id="AP002526">
    <property type="protein sequence ID" value="BAD52466.1"/>
    <property type="molecule type" value="Genomic_DNA"/>
</dbReference>
<dbReference type="AlphaFoldDB" id="Q5ZEH1"/>
<dbReference type="Proteomes" id="UP000817658">
    <property type="component" value="Chromosome 1"/>
</dbReference>